<evidence type="ECO:0000259" key="1">
    <source>
        <dbReference type="Pfam" id="PF22289"/>
    </source>
</evidence>
<dbReference type="AlphaFoldDB" id="A0A7K3LQX3"/>
<organism evidence="2 3">
    <name type="scientific">Gordonia desulfuricans</name>
    <dbReference type="NCBI Taxonomy" id="89051"/>
    <lineage>
        <taxon>Bacteria</taxon>
        <taxon>Bacillati</taxon>
        <taxon>Actinomycetota</taxon>
        <taxon>Actinomycetes</taxon>
        <taxon>Mycobacteriales</taxon>
        <taxon>Gordoniaceae</taxon>
        <taxon>Gordonia</taxon>
    </lineage>
</organism>
<name>A0A7K3LQX3_9ACTN</name>
<dbReference type="Proteomes" id="UP000466307">
    <property type="component" value="Unassembled WGS sequence"/>
</dbReference>
<dbReference type="Pfam" id="PF22289">
    <property type="entry name" value="DmmA-like_C"/>
    <property type="match status" value="1"/>
</dbReference>
<keyword evidence="3" id="KW-1185">Reference proteome</keyword>
<feature type="domain" description="Dimethylamine monooxygenase subunit DmmA-like C-terminal" evidence="1">
    <location>
        <begin position="460"/>
        <end position="503"/>
    </location>
</feature>
<proteinExistence type="predicted"/>
<sequence length="518" mass="56336">MTLIDTPALAPTAELVGGFPFPFPEDRYRYSTNVEPAGEPRATPVGTWGDAIVDIDADYRHELDSRASILATDPSRHAVLPHMVPATWDAMLTLMRELSTSYPETMHLESLGPDTWRWRNDLLGITQEFRYGDAATLPEEPLRYITGQVQEDIALLDQRSDQLFVDAGVVTFAADWSFGFDVGMSFLEIHGPVPRVRQMGVITRAHEFLKRLQPHEPYRRTNWTLTIDRRLDVSTEIYPEWGPDRETIQTVDDAEFGRRVHLRVEVQHLIRLADSGALMFLIRTYMLSLEQLATVEPWRARAAEVLAELPDDMADYKGIIKYRDRAAAWLRAAAPAPTPPPLGLPAWPTSPPEVDVTGASFLVLAIGTDDDAVLAGNIARSWVNTATNAGPTRLLVLDSLTEPDDLGALRQSLAEARTGTRILVAGGQYDVMTALAIARAAGAIAAELAAFVTHTRDLPLYCAHCAGTNRVAGAPGEVVVCPGCGVAVEIHAHHSAALGSFLGSAAEPAASAAAGEDA</sequence>
<evidence type="ECO:0000313" key="2">
    <source>
        <dbReference type="EMBL" id="NDK90576.1"/>
    </source>
</evidence>
<dbReference type="EMBL" id="JAADZU010000041">
    <property type="protein sequence ID" value="NDK90576.1"/>
    <property type="molecule type" value="Genomic_DNA"/>
</dbReference>
<reference evidence="2 3" key="1">
    <citation type="submission" date="2020-01" db="EMBL/GenBank/DDBJ databases">
        <title>Investigation of new actinobacteria for the biodesulphurisation of diesel fuel.</title>
        <authorList>
            <person name="Athi Narayanan S.M."/>
        </authorList>
    </citation>
    <scope>NUCLEOTIDE SEQUENCE [LARGE SCALE GENOMIC DNA]</scope>
    <source>
        <strain evidence="2 3">213E</strain>
    </source>
</reference>
<dbReference type="RefSeq" id="WP_059037638.1">
    <property type="nucleotide sequence ID" value="NZ_JAADZU010000041.1"/>
</dbReference>
<dbReference type="InterPro" id="IPR048037">
    <property type="entry name" value="DmmA-like_C"/>
</dbReference>
<dbReference type="NCBIfam" id="NF041259">
    <property type="entry name" value="mono_DmmA_fam"/>
    <property type="match status" value="1"/>
</dbReference>
<accession>A0A7K3LQX3</accession>
<dbReference type="InterPro" id="IPR021848">
    <property type="entry name" value="HODM_asu-like"/>
</dbReference>
<protein>
    <submittedName>
        <fullName evidence="2">DUF3445 domain-containing protein</fullName>
    </submittedName>
</protein>
<evidence type="ECO:0000313" key="3">
    <source>
        <dbReference type="Proteomes" id="UP000466307"/>
    </source>
</evidence>
<dbReference type="Pfam" id="PF11927">
    <property type="entry name" value="HODM_asu-like"/>
    <property type="match status" value="1"/>
</dbReference>
<comment type="caution">
    <text evidence="2">The sequence shown here is derived from an EMBL/GenBank/DDBJ whole genome shotgun (WGS) entry which is preliminary data.</text>
</comment>
<gene>
    <name evidence="2" type="ORF">GYA93_13445</name>
</gene>